<dbReference type="PANTHER" id="PTHR22168">
    <property type="entry name" value="TMEM26 PROTEIN"/>
    <property type="match status" value="1"/>
</dbReference>
<keyword evidence="3" id="KW-1185">Reference proteome</keyword>
<gene>
    <name evidence="2" type="ORF">DPMN_053450</name>
</gene>
<dbReference type="EMBL" id="JAIWYP010000012">
    <property type="protein sequence ID" value="KAH3727511.1"/>
    <property type="molecule type" value="Genomic_DNA"/>
</dbReference>
<organism evidence="2 3">
    <name type="scientific">Dreissena polymorpha</name>
    <name type="common">Zebra mussel</name>
    <name type="synonym">Mytilus polymorpha</name>
    <dbReference type="NCBI Taxonomy" id="45954"/>
    <lineage>
        <taxon>Eukaryota</taxon>
        <taxon>Metazoa</taxon>
        <taxon>Spiralia</taxon>
        <taxon>Lophotrochozoa</taxon>
        <taxon>Mollusca</taxon>
        <taxon>Bivalvia</taxon>
        <taxon>Autobranchia</taxon>
        <taxon>Heteroconchia</taxon>
        <taxon>Euheterodonta</taxon>
        <taxon>Imparidentia</taxon>
        <taxon>Neoheterodontei</taxon>
        <taxon>Myida</taxon>
        <taxon>Dreissenoidea</taxon>
        <taxon>Dreissenidae</taxon>
        <taxon>Dreissena</taxon>
    </lineage>
</organism>
<dbReference type="AlphaFoldDB" id="A0A9D4HQP0"/>
<feature type="transmembrane region" description="Helical" evidence="1">
    <location>
        <begin position="112"/>
        <end position="136"/>
    </location>
</feature>
<dbReference type="InterPro" id="IPR019169">
    <property type="entry name" value="Transmembrane_26"/>
</dbReference>
<proteinExistence type="predicted"/>
<reference evidence="2" key="2">
    <citation type="submission" date="2020-11" db="EMBL/GenBank/DDBJ databases">
        <authorList>
            <person name="McCartney M.A."/>
            <person name="Auch B."/>
            <person name="Kono T."/>
            <person name="Mallez S."/>
            <person name="Becker A."/>
            <person name="Gohl D.M."/>
            <person name="Silverstein K.A.T."/>
            <person name="Koren S."/>
            <person name="Bechman K.B."/>
            <person name="Herman A."/>
            <person name="Abrahante J.E."/>
            <person name="Garbe J."/>
        </authorList>
    </citation>
    <scope>NUCLEOTIDE SEQUENCE</scope>
    <source>
        <strain evidence="2">Duluth1</strain>
        <tissue evidence="2">Whole animal</tissue>
    </source>
</reference>
<keyword evidence="1" id="KW-1133">Transmembrane helix</keyword>
<feature type="transmembrane region" description="Helical" evidence="1">
    <location>
        <begin position="189"/>
        <end position="210"/>
    </location>
</feature>
<protein>
    <recommendedName>
        <fullName evidence="4">Transmembrane protein 26</fullName>
    </recommendedName>
</protein>
<comment type="caution">
    <text evidence="2">The sequence shown here is derived from an EMBL/GenBank/DDBJ whole genome shotgun (WGS) entry which is preliminary data.</text>
</comment>
<sequence length="261" mass="29428">MIPVLWLLRLNDMQTTLINSSNNISSSNNNTLSSLMGNTKFASLLSGQNLTSLLEQSMMILIIICRWMLPRGRIDRNSMSQLLIMYSAIGADILDFSDTFDRIEVARNKNLAIVVLAVWSWSLLQFTVVITTAFTFRRRRGRETEPGGGGTHSANSREDISETLSIMMVLLMQDGPFLVTRGYMISKGVFNYMIMFFSLKNALTLILGLYRLCVLYGCVTREGNDLLRKSEIARSLDSLDDIDCQSNPKSKTVKGTNHQRF</sequence>
<reference evidence="2" key="1">
    <citation type="journal article" date="2019" name="bioRxiv">
        <title>The Genome of the Zebra Mussel, Dreissena polymorpha: A Resource for Invasive Species Research.</title>
        <authorList>
            <person name="McCartney M.A."/>
            <person name="Auch B."/>
            <person name="Kono T."/>
            <person name="Mallez S."/>
            <person name="Zhang Y."/>
            <person name="Obille A."/>
            <person name="Becker A."/>
            <person name="Abrahante J.E."/>
            <person name="Garbe J."/>
            <person name="Badalamenti J.P."/>
            <person name="Herman A."/>
            <person name="Mangelson H."/>
            <person name="Liachko I."/>
            <person name="Sullivan S."/>
            <person name="Sone E.D."/>
            <person name="Koren S."/>
            <person name="Silverstein K.A.T."/>
            <person name="Beckman K.B."/>
            <person name="Gohl D.M."/>
        </authorList>
    </citation>
    <scope>NUCLEOTIDE SEQUENCE</scope>
    <source>
        <strain evidence="2">Duluth1</strain>
        <tissue evidence="2">Whole animal</tissue>
    </source>
</reference>
<evidence type="ECO:0008006" key="4">
    <source>
        <dbReference type="Google" id="ProtNLM"/>
    </source>
</evidence>
<accession>A0A9D4HQP0</accession>
<dbReference type="Pfam" id="PF09772">
    <property type="entry name" value="Tmem26"/>
    <property type="match status" value="1"/>
</dbReference>
<keyword evidence="1" id="KW-0812">Transmembrane</keyword>
<evidence type="ECO:0000313" key="3">
    <source>
        <dbReference type="Proteomes" id="UP000828390"/>
    </source>
</evidence>
<dbReference type="Proteomes" id="UP000828390">
    <property type="component" value="Unassembled WGS sequence"/>
</dbReference>
<dbReference type="PANTHER" id="PTHR22168:SF3">
    <property type="entry name" value="TRANSMEMBRANE PROTEIN 26"/>
    <property type="match status" value="1"/>
</dbReference>
<keyword evidence="1" id="KW-0472">Membrane</keyword>
<evidence type="ECO:0000313" key="2">
    <source>
        <dbReference type="EMBL" id="KAH3727511.1"/>
    </source>
</evidence>
<name>A0A9D4HQP0_DREPO</name>
<evidence type="ECO:0000256" key="1">
    <source>
        <dbReference type="SAM" id="Phobius"/>
    </source>
</evidence>